<reference evidence="1" key="1">
    <citation type="submission" date="2021-04" db="EMBL/GenBank/DDBJ databases">
        <title>First draft genome resource for Brassicaceae pathogens Fusarium oxysporum f. sp. raphani and Fusarium oxysporum f. sp. rapae.</title>
        <authorList>
            <person name="Asai S."/>
        </authorList>
    </citation>
    <scope>NUCLEOTIDE SEQUENCE</scope>
    <source>
        <strain evidence="1">Tf1208</strain>
    </source>
</reference>
<name>A0A8J5P532_FUSOX</name>
<evidence type="ECO:0000313" key="2">
    <source>
        <dbReference type="Proteomes" id="UP000694050"/>
    </source>
</evidence>
<protein>
    <submittedName>
        <fullName evidence="1">Uncharacterized protein</fullName>
    </submittedName>
</protein>
<gene>
    <name evidence="1" type="ORF">Forpe1208_v007039</name>
</gene>
<accession>A0A8J5P532</accession>
<evidence type="ECO:0000313" key="1">
    <source>
        <dbReference type="EMBL" id="KAG7413604.1"/>
    </source>
</evidence>
<organism evidence="1 2">
    <name type="scientific">Fusarium oxysporum f. sp. rapae</name>
    <dbReference type="NCBI Taxonomy" id="485398"/>
    <lineage>
        <taxon>Eukaryota</taxon>
        <taxon>Fungi</taxon>
        <taxon>Dikarya</taxon>
        <taxon>Ascomycota</taxon>
        <taxon>Pezizomycotina</taxon>
        <taxon>Sordariomycetes</taxon>
        <taxon>Hypocreomycetidae</taxon>
        <taxon>Hypocreales</taxon>
        <taxon>Nectriaceae</taxon>
        <taxon>Fusarium</taxon>
        <taxon>Fusarium oxysporum species complex</taxon>
    </lineage>
</organism>
<dbReference type="AlphaFoldDB" id="A0A8J5P532"/>
<dbReference type="Proteomes" id="UP000694050">
    <property type="component" value="Unassembled WGS sequence"/>
</dbReference>
<proteinExistence type="predicted"/>
<comment type="caution">
    <text evidence="1">The sequence shown here is derived from an EMBL/GenBank/DDBJ whole genome shotgun (WGS) entry which is preliminary data.</text>
</comment>
<sequence>MERRPHDRNLSESLQPLIELDEHVLVQKMEQALHAVSELKAQGKRVLIYVRENLTATTLNEKMRASGLNSHEVATIWTKAECGRIIYNFNDAKHPTDAVITTFATLKTLGPKFYGACHRGIILEIADDLEDFVLATRALNSIGQTQAVEWTTYYVRDTVDMVRDLAMAQKAVSAITRNPAMYPDIKGDLRGILAFYEVALRMGNVVSRYPRNRVHWSYMETEEIKREGKFESQSNMKLDLTFIGLFYFAVAKFLEENPAAASKFKKGTMARIAKSWKPEQDLTMNHVNLKLPAIEDGVVLYNYVKDGYKQQL</sequence>
<dbReference type="EMBL" id="JAELUQ010000005">
    <property type="protein sequence ID" value="KAG7413604.1"/>
    <property type="molecule type" value="Genomic_DNA"/>
</dbReference>